<proteinExistence type="inferred from homology"/>
<dbReference type="GO" id="GO:0005576">
    <property type="term" value="C:extracellular region"/>
    <property type="evidence" value="ECO:0007669"/>
    <property type="project" value="TreeGrafter"/>
</dbReference>
<keyword evidence="11" id="KW-1185">Reference proteome</keyword>
<dbReference type="InterPro" id="IPR050314">
    <property type="entry name" value="Glycosyl_Hydrlase_18"/>
</dbReference>
<keyword evidence="4" id="KW-0119">Carbohydrate metabolism</keyword>
<sequence length="273" mass="29629">AAASAYQDSRVVLGYFPVQRIVKDVPWDSLTHANIAFAFASDSGNITFIGDVVNSTLTSEQNARQLISDGHAKGVKMLAAVGGQGNFSDHLAVALSSPNTRNTFISNAVQFVKDYNLDGIDMDWEYPKNLTEAQNLLSALQGTRKALDSSFGKGTKLLTITMYNHPFLGPGVPTVDYTPYSDAVDFGMVMAYDYFGSWSDYSAPNAPFLDVPFYPGSFRNTTDAWLDAGWPAEKLVAGLAFYGHSSIVSTDMTTNTTNQYVRISNHTSLTGPV</sequence>
<evidence type="ECO:0000256" key="6">
    <source>
        <dbReference type="ARBA" id="ARBA00023326"/>
    </source>
</evidence>
<evidence type="ECO:0000256" key="4">
    <source>
        <dbReference type="ARBA" id="ARBA00023277"/>
    </source>
</evidence>
<dbReference type="EMBL" id="JANBUW010002032">
    <property type="protein sequence ID" value="KAJ2841814.1"/>
    <property type="molecule type" value="Genomic_DNA"/>
</dbReference>
<organism evidence="10 11">
    <name type="scientific">Coemansia brasiliensis</name>
    <dbReference type="NCBI Taxonomy" id="2650707"/>
    <lineage>
        <taxon>Eukaryota</taxon>
        <taxon>Fungi</taxon>
        <taxon>Fungi incertae sedis</taxon>
        <taxon>Zoopagomycota</taxon>
        <taxon>Kickxellomycotina</taxon>
        <taxon>Kickxellomycetes</taxon>
        <taxon>Kickxellales</taxon>
        <taxon>Kickxellaceae</taxon>
        <taxon>Coemansia</taxon>
    </lineage>
</organism>
<dbReference type="InterPro" id="IPR011583">
    <property type="entry name" value="Chitinase_II/V-like_cat"/>
</dbReference>
<dbReference type="Proteomes" id="UP001139887">
    <property type="component" value="Unassembled WGS sequence"/>
</dbReference>
<dbReference type="OrthoDB" id="76388at2759"/>
<dbReference type="GO" id="GO:0006032">
    <property type="term" value="P:chitin catabolic process"/>
    <property type="evidence" value="ECO:0007669"/>
    <property type="project" value="UniProtKB-KW"/>
</dbReference>
<evidence type="ECO:0000256" key="7">
    <source>
        <dbReference type="RuleBase" id="RU000489"/>
    </source>
</evidence>
<gene>
    <name evidence="10" type="ORF">IWW36_006131</name>
</gene>
<evidence type="ECO:0000259" key="9">
    <source>
        <dbReference type="PROSITE" id="PS51910"/>
    </source>
</evidence>
<keyword evidence="6" id="KW-0624">Polysaccharide degradation</keyword>
<dbReference type="PROSITE" id="PS01095">
    <property type="entry name" value="GH18_1"/>
    <property type="match status" value="1"/>
</dbReference>
<dbReference type="AlphaFoldDB" id="A0A9W8I0C6"/>
<evidence type="ECO:0000313" key="11">
    <source>
        <dbReference type="Proteomes" id="UP001139887"/>
    </source>
</evidence>
<dbReference type="Pfam" id="PF00704">
    <property type="entry name" value="Glyco_hydro_18"/>
    <property type="match status" value="1"/>
</dbReference>
<evidence type="ECO:0000256" key="3">
    <source>
        <dbReference type="ARBA" id="ARBA00023024"/>
    </source>
</evidence>
<dbReference type="InterPro" id="IPR001223">
    <property type="entry name" value="Glyco_hydro18_cat"/>
</dbReference>
<feature type="non-terminal residue" evidence="10">
    <location>
        <position position="273"/>
    </location>
</feature>
<comment type="caution">
    <text evidence="10">The sequence shown here is derived from an EMBL/GenBank/DDBJ whole genome shotgun (WGS) entry which is preliminary data.</text>
</comment>
<reference evidence="10" key="1">
    <citation type="submission" date="2022-07" db="EMBL/GenBank/DDBJ databases">
        <title>Phylogenomic reconstructions and comparative analyses of Kickxellomycotina fungi.</title>
        <authorList>
            <person name="Reynolds N.K."/>
            <person name="Stajich J.E."/>
            <person name="Barry K."/>
            <person name="Grigoriev I.V."/>
            <person name="Crous P."/>
            <person name="Smith M.E."/>
        </authorList>
    </citation>
    <scope>NUCLEOTIDE SEQUENCE</scope>
    <source>
        <strain evidence="10">NRRL 1566</strain>
    </source>
</reference>
<keyword evidence="3" id="KW-0146">Chitin degradation</keyword>
<feature type="non-terminal residue" evidence="10">
    <location>
        <position position="1"/>
    </location>
</feature>
<dbReference type="GO" id="GO:0008843">
    <property type="term" value="F:endochitinase activity"/>
    <property type="evidence" value="ECO:0007669"/>
    <property type="project" value="UniProtKB-EC"/>
</dbReference>
<protein>
    <recommendedName>
        <fullName evidence="9">GH18 domain-containing protein</fullName>
    </recommendedName>
</protein>
<evidence type="ECO:0000256" key="2">
    <source>
        <dbReference type="ARBA" id="ARBA00022801"/>
    </source>
</evidence>
<evidence type="ECO:0000256" key="5">
    <source>
        <dbReference type="ARBA" id="ARBA00023295"/>
    </source>
</evidence>
<dbReference type="PANTHER" id="PTHR11177">
    <property type="entry name" value="CHITINASE"/>
    <property type="match status" value="1"/>
</dbReference>
<keyword evidence="5 7" id="KW-0326">Glycosidase</keyword>
<evidence type="ECO:0000256" key="1">
    <source>
        <dbReference type="ARBA" id="ARBA00000822"/>
    </source>
</evidence>
<dbReference type="PROSITE" id="PS51910">
    <property type="entry name" value="GH18_2"/>
    <property type="match status" value="1"/>
</dbReference>
<comment type="catalytic activity">
    <reaction evidence="1">
        <text>Random endo-hydrolysis of N-acetyl-beta-D-glucosaminide (1-&gt;4)-beta-linkages in chitin and chitodextrins.</text>
        <dbReference type="EC" id="3.2.1.14"/>
    </reaction>
</comment>
<dbReference type="GO" id="GO:0000272">
    <property type="term" value="P:polysaccharide catabolic process"/>
    <property type="evidence" value="ECO:0007669"/>
    <property type="project" value="UniProtKB-KW"/>
</dbReference>
<dbReference type="SMART" id="SM00636">
    <property type="entry name" value="Glyco_18"/>
    <property type="match status" value="1"/>
</dbReference>
<evidence type="ECO:0000256" key="8">
    <source>
        <dbReference type="RuleBase" id="RU004453"/>
    </source>
</evidence>
<keyword evidence="2 7" id="KW-0378">Hydrolase</keyword>
<comment type="similarity">
    <text evidence="8">Belongs to the glycosyl hydrolase 18 family.</text>
</comment>
<name>A0A9W8I0C6_9FUNG</name>
<dbReference type="SUPFAM" id="SSF51445">
    <property type="entry name" value="(Trans)glycosidases"/>
    <property type="match status" value="1"/>
</dbReference>
<accession>A0A9W8I0C6</accession>
<feature type="domain" description="GH18" evidence="9">
    <location>
        <begin position="10"/>
        <end position="273"/>
    </location>
</feature>
<dbReference type="PANTHER" id="PTHR11177:SF317">
    <property type="entry name" value="CHITINASE 12-RELATED"/>
    <property type="match status" value="1"/>
</dbReference>
<evidence type="ECO:0000313" key="10">
    <source>
        <dbReference type="EMBL" id="KAJ2841814.1"/>
    </source>
</evidence>
<dbReference type="InterPro" id="IPR001579">
    <property type="entry name" value="Glyco_hydro_18_chit_AS"/>
</dbReference>
<dbReference type="GO" id="GO:0008061">
    <property type="term" value="F:chitin binding"/>
    <property type="evidence" value="ECO:0007669"/>
    <property type="project" value="InterPro"/>
</dbReference>
<dbReference type="InterPro" id="IPR017853">
    <property type="entry name" value="GH"/>
</dbReference>
<dbReference type="Gene3D" id="3.20.20.80">
    <property type="entry name" value="Glycosidases"/>
    <property type="match status" value="1"/>
</dbReference>